<evidence type="ECO:0000256" key="2">
    <source>
        <dbReference type="ARBA" id="ARBA00009013"/>
    </source>
</evidence>
<keyword evidence="9" id="KW-1185">Reference proteome</keyword>
<comment type="caution">
    <text evidence="8">The sequence shown here is derived from an EMBL/GenBank/DDBJ whole genome shotgun (WGS) entry which is preliminary data.</text>
</comment>
<evidence type="ECO:0000256" key="4">
    <source>
        <dbReference type="ARBA" id="ARBA00022553"/>
    </source>
</evidence>
<dbReference type="NCBIfam" id="TIGR02886">
    <property type="entry name" value="spore_II_AA"/>
    <property type="match status" value="1"/>
</dbReference>
<dbReference type="OrthoDB" id="9796601at2"/>
<dbReference type="InterPro" id="IPR002645">
    <property type="entry name" value="STAS_dom"/>
</dbReference>
<dbReference type="GO" id="GO:0030435">
    <property type="term" value="P:sporulation resulting in formation of a cellular spore"/>
    <property type="evidence" value="ECO:0007669"/>
    <property type="project" value="UniProtKB-KW"/>
</dbReference>
<dbReference type="InterPro" id="IPR036513">
    <property type="entry name" value="STAS_dom_sf"/>
</dbReference>
<dbReference type="PANTHER" id="PTHR33495:SF2">
    <property type="entry name" value="ANTI-SIGMA FACTOR ANTAGONIST TM_1081-RELATED"/>
    <property type="match status" value="1"/>
</dbReference>
<dbReference type="Proteomes" id="UP000036923">
    <property type="component" value="Unassembled WGS sequence"/>
</dbReference>
<dbReference type="PATRIC" id="fig|398512.5.peg.4045"/>
<dbReference type="GO" id="GO:0045152">
    <property type="term" value="F:antisigma factor binding"/>
    <property type="evidence" value="ECO:0007669"/>
    <property type="project" value="InterPro"/>
</dbReference>
<sequence length="110" mass="12238">MKVKFLNKGNTLIASIIGEMDHHTADYIRDKIDGEIIKSSTKNIVFDFSKVGFMDSSGIGLVMGRYKNISKLNGRTAIIKANEQVRRIFEMSGVVKLVPIYDNIDEAIGS</sequence>
<dbReference type="Pfam" id="PF01740">
    <property type="entry name" value="STAS"/>
    <property type="match status" value="1"/>
</dbReference>
<evidence type="ECO:0000256" key="1">
    <source>
        <dbReference type="ARBA" id="ARBA00001976"/>
    </source>
</evidence>
<reference evidence="9" key="1">
    <citation type="submission" date="2015-07" db="EMBL/GenBank/DDBJ databases">
        <title>Near-Complete Genome Sequence of the Cellulolytic Bacterium Bacteroides (Pseudobacteroides) cellulosolvens ATCC 35603.</title>
        <authorList>
            <person name="Dassa B."/>
            <person name="Utturkar S.M."/>
            <person name="Klingeman D.M."/>
            <person name="Hurt R.A."/>
            <person name="Keller M."/>
            <person name="Xu J."/>
            <person name="Reddy Y.H.K."/>
            <person name="Borovok I."/>
            <person name="Grinberg I.R."/>
            <person name="Lamed R."/>
            <person name="Zhivin O."/>
            <person name="Bayer E.A."/>
            <person name="Brown S.D."/>
        </authorList>
    </citation>
    <scope>NUCLEOTIDE SEQUENCE [LARGE SCALE GENOMIC DNA]</scope>
    <source>
        <strain evidence="9">DSM 2933</strain>
    </source>
</reference>
<dbReference type="SUPFAM" id="SSF52091">
    <property type="entry name" value="SpoIIaa-like"/>
    <property type="match status" value="1"/>
</dbReference>
<evidence type="ECO:0000313" key="8">
    <source>
        <dbReference type="EMBL" id="KNY28592.1"/>
    </source>
</evidence>
<dbReference type="eggNOG" id="COG1366">
    <property type="taxonomic scope" value="Bacteria"/>
</dbReference>
<dbReference type="GO" id="GO:0043856">
    <property type="term" value="F:anti-sigma factor antagonist activity"/>
    <property type="evidence" value="ECO:0007669"/>
    <property type="project" value="InterPro"/>
</dbReference>
<evidence type="ECO:0000256" key="5">
    <source>
        <dbReference type="ARBA" id="ARBA00022969"/>
    </source>
</evidence>
<evidence type="ECO:0000259" key="7">
    <source>
        <dbReference type="PROSITE" id="PS50801"/>
    </source>
</evidence>
<dbReference type="STRING" id="398512.Bccel_3866"/>
<evidence type="ECO:0000256" key="6">
    <source>
        <dbReference type="RuleBase" id="RU003749"/>
    </source>
</evidence>
<feature type="domain" description="STAS" evidence="7">
    <location>
        <begin position="1"/>
        <end position="110"/>
    </location>
</feature>
<dbReference type="PANTHER" id="PTHR33495">
    <property type="entry name" value="ANTI-SIGMA FACTOR ANTAGONIST TM_1081-RELATED-RELATED"/>
    <property type="match status" value="1"/>
</dbReference>
<dbReference type="EMBL" id="LGTC01000001">
    <property type="protein sequence ID" value="KNY28592.1"/>
    <property type="molecule type" value="Genomic_DNA"/>
</dbReference>
<accession>A0A0L6JT44</accession>
<protein>
    <recommendedName>
        <fullName evidence="3 6">Anti-sigma F factor antagonist</fullName>
    </recommendedName>
    <alternativeName>
        <fullName evidence="6">Stage II sporulation protein</fullName>
    </alternativeName>
</protein>
<dbReference type="CDD" id="cd07043">
    <property type="entry name" value="STAS_anti-anti-sigma_factors"/>
    <property type="match status" value="1"/>
</dbReference>
<dbReference type="PROSITE" id="PS50801">
    <property type="entry name" value="STAS"/>
    <property type="match status" value="1"/>
</dbReference>
<keyword evidence="4" id="KW-0597">Phosphoprotein</keyword>
<dbReference type="NCBIfam" id="TIGR00377">
    <property type="entry name" value="ant_ant_sig"/>
    <property type="match status" value="1"/>
</dbReference>
<dbReference type="InterPro" id="IPR014237">
    <property type="entry name" value="Anti-sigma_F_ant"/>
</dbReference>
<proteinExistence type="inferred from homology"/>
<dbReference type="InterPro" id="IPR003658">
    <property type="entry name" value="Anti-sigma_ant"/>
</dbReference>
<dbReference type="Gene3D" id="3.30.750.24">
    <property type="entry name" value="STAS domain"/>
    <property type="match status" value="1"/>
</dbReference>
<comment type="similarity">
    <text evidence="2 6">Belongs to the anti-sigma-factor antagonist family.</text>
</comment>
<evidence type="ECO:0000313" key="9">
    <source>
        <dbReference type="Proteomes" id="UP000036923"/>
    </source>
</evidence>
<organism evidence="8 9">
    <name type="scientific">Pseudobacteroides cellulosolvens ATCC 35603 = DSM 2933</name>
    <dbReference type="NCBI Taxonomy" id="398512"/>
    <lineage>
        <taxon>Bacteria</taxon>
        <taxon>Bacillati</taxon>
        <taxon>Bacillota</taxon>
        <taxon>Clostridia</taxon>
        <taxon>Eubacteriales</taxon>
        <taxon>Oscillospiraceae</taxon>
        <taxon>Pseudobacteroides</taxon>
    </lineage>
</organism>
<evidence type="ECO:0000256" key="3">
    <source>
        <dbReference type="ARBA" id="ARBA00020784"/>
    </source>
</evidence>
<keyword evidence="5" id="KW-0749">Sporulation</keyword>
<gene>
    <name evidence="8" type="ORF">Bccel_3866</name>
</gene>
<comment type="function">
    <text evidence="1">In the phosphorylated form it could act as an anti-anti-sigma factor that counteracts SpoIIAB and thus releases sigma f from inhibition.</text>
</comment>
<dbReference type="RefSeq" id="WP_036936651.1">
    <property type="nucleotide sequence ID" value="NZ_JQKC01000002.1"/>
</dbReference>
<dbReference type="AlphaFoldDB" id="A0A0L6JT44"/>
<name>A0A0L6JT44_9FIRM</name>